<reference evidence="1 2" key="1">
    <citation type="submission" date="2017-02" db="EMBL/GenBank/DDBJ databases">
        <authorList>
            <person name="Peterson S.W."/>
        </authorList>
    </citation>
    <scope>NUCLEOTIDE SEQUENCE [LARGE SCALE GENOMIC DNA]</scope>
    <source>
        <strain evidence="1 2">ATCC 700028</strain>
    </source>
</reference>
<dbReference type="AlphaFoldDB" id="A0A1T4MZA2"/>
<dbReference type="InterPro" id="IPR023203">
    <property type="entry name" value="TTHA0068_sf"/>
</dbReference>
<dbReference type="PANTHER" id="PTHR34796">
    <property type="entry name" value="EXPRESSED PROTEIN"/>
    <property type="match status" value="1"/>
</dbReference>
<dbReference type="STRING" id="180163.SAMN02745174_01379"/>
<organism evidence="1 2">
    <name type="scientific">Cetobacterium ceti</name>
    <dbReference type="NCBI Taxonomy" id="180163"/>
    <lineage>
        <taxon>Bacteria</taxon>
        <taxon>Fusobacteriati</taxon>
        <taxon>Fusobacteriota</taxon>
        <taxon>Fusobacteriia</taxon>
        <taxon>Fusobacteriales</taxon>
        <taxon>Fusobacteriaceae</taxon>
        <taxon>Cetobacterium</taxon>
    </lineage>
</organism>
<protein>
    <submittedName>
        <fullName evidence="1">Predicted metal-dependent hydrolase</fullName>
    </submittedName>
</protein>
<dbReference type="OrthoDB" id="165483at2"/>
<gene>
    <name evidence="1" type="ORF">SAMN02745174_01379</name>
</gene>
<evidence type="ECO:0000313" key="2">
    <source>
        <dbReference type="Proteomes" id="UP000191153"/>
    </source>
</evidence>
<dbReference type="GO" id="GO:0016787">
    <property type="term" value="F:hydrolase activity"/>
    <property type="evidence" value="ECO:0007669"/>
    <property type="project" value="UniProtKB-KW"/>
</dbReference>
<dbReference type="SUPFAM" id="SSF140663">
    <property type="entry name" value="TTHA0068-like"/>
    <property type="match status" value="1"/>
</dbReference>
<dbReference type="Gene3D" id="1.10.3450.10">
    <property type="entry name" value="TTHA0068-like"/>
    <property type="match status" value="1"/>
</dbReference>
<dbReference type="Proteomes" id="UP000191153">
    <property type="component" value="Unassembled WGS sequence"/>
</dbReference>
<keyword evidence="1" id="KW-0378">Hydrolase</keyword>
<dbReference type="Pfam" id="PF03745">
    <property type="entry name" value="DUF309"/>
    <property type="match status" value="1"/>
</dbReference>
<dbReference type="PANTHER" id="PTHR34796:SF1">
    <property type="entry name" value="EXPRESSED PROTEIN"/>
    <property type="match status" value="1"/>
</dbReference>
<dbReference type="InterPro" id="IPR005500">
    <property type="entry name" value="DUF309"/>
</dbReference>
<proteinExistence type="predicted"/>
<keyword evidence="2" id="KW-1185">Reference proteome</keyword>
<dbReference type="RefSeq" id="WP_078693873.1">
    <property type="nucleotide sequence ID" value="NZ_FUWX01000009.1"/>
</dbReference>
<name>A0A1T4MZA2_9FUSO</name>
<dbReference type="EMBL" id="FUWX01000009">
    <property type="protein sequence ID" value="SJZ71968.1"/>
    <property type="molecule type" value="Genomic_DNA"/>
</dbReference>
<evidence type="ECO:0000313" key="1">
    <source>
        <dbReference type="EMBL" id="SJZ71968.1"/>
    </source>
</evidence>
<accession>A0A1T4MZA2</accession>
<sequence>MNRYKEFLNEYENKRDYFQCHEILEELWKEETNCDTKEHPAVILLQIAVGAYHWENKNITGATKVLQGVLAHYGEVEVALEEIGFDSKKLKEVVENEIDSIKENKEFKHFSLPIKN</sequence>